<proteinExistence type="predicted"/>
<feature type="domain" description="RNase H type-1" evidence="1">
    <location>
        <begin position="2"/>
        <end position="71"/>
    </location>
</feature>
<dbReference type="Pfam" id="PF13456">
    <property type="entry name" value="RVT_3"/>
    <property type="match status" value="1"/>
</dbReference>
<dbReference type="AlphaFoldDB" id="A0A7J8N449"/>
<evidence type="ECO:0000313" key="3">
    <source>
        <dbReference type="Proteomes" id="UP000593572"/>
    </source>
</evidence>
<protein>
    <recommendedName>
        <fullName evidence="1">RNase H type-1 domain-containing protein</fullName>
    </recommendedName>
</protein>
<accession>A0A7J8N449</accession>
<gene>
    <name evidence="2" type="ORF">Golob_002063</name>
</gene>
<dbReference type="Proteomes" id="UP000593572">
    <property type="component" value="Unassembled WGS sequence"/>
</dbReference>
<dbReference type="InterPro" id="IPR002156">
    <property type="entry name" value="RNaseH_domain"/>
</dbReference>
<dbReference type="GO" id="GO:0003676">
    <property type="term" value="F:nucleic acid binding"/>
    <property type="evidence" value="ECO:0007669"/>
    <property type="project" value="InterPro"/>
</dbReference>
<reference evidence="2 3" key="1">
    <citation type="journal article" date="2019" name="Genome Biol. Evol.">
        <title>Insights into the evolution of the New World diploid cottons (Gossypium, subgenus Houzingenia) based on genome sequencing.</title>
        <authorList>
            <person name="Grover C.E."/>
            <person name="Arick M.A. 2nd"/>
            <person name="Thrash A."/>
            <person name="Conover J.L."/>
            <person name="Sanders W.S."/>
            <person name="Peterson D.G."/>
            <person name="Frelichowski J.E."/>
            <person name="Scheffler J.A."/>
            <person name="Scheffler B.E."/>
            <person name="Wendel J.F."/>
        </authorList>
    </citation>
    <scope>NUCLEOTIDE SEQUENCE [LARGE SCALE GENOMIC DNA]</scope>
    <source>
        <strain evidence="2">157</strain>
        <tissue evidence="2">Leaf</tissue>
    </source>
</reference>
<comment type="caution">
    <text evidence="2">The sequence shown here is derived from an EMBL/GenBank/DDBJ whole genome shotgun (WGS) entry which is preliminary data.</text>
</comment>
<dbReference type="EMBL" id="JABEZX010000012">
    <property type="protein sequence ID" value="MBA0571686.1"/>
    <property type="molecule type" value="Genomic_DNA"/>
</dbReference>
<sequence length="75" mass="8813">MDIEWAEVEALMERIMWALNNVTRALFEIDSASLVNRINSRREDISIFGFRLKEIFGLLESFIDFKIDWVACLSN</sequence>
<name>A0A7J8N449_9ROSI</name>
<keyword evidence="3" id="KW-1185">Reference proteome</keyword>
<evidence type="ECO:0000259" key="1">
    <source>
        <dbReference type="Pfam" id="PF13456"/>
    </source>
</evidence>
<dbReference type="GO" id="GO:0004523">
    <property type="term" value="F:RNA-DNA hybrid ribonuclease activity"/>
    <property type="evidence" value="ECO:0007669"/>
    <property type="project" value="InterPro"/>
</dbReference>
<organism evidence="2 3">
    <name type="scientific">Gossypium lobatum</name>
    <dbReference type="NCBI Taxonomy" id="34289"/>
    <lineage>
        <taxon>Eukaryota</taxon>
        <taxon>Viridiplantae</taxon>
        <taxon>Streptophyta</taxon>
        <taxon>Embryophyta</taxon>
        <taxon>Tracheophyta</taxon>
        <taxon>Spermatophyta</taxon>
        <taxon>Magnoliopsida</taxon>
        <taxon>eudicotyledons</taxon>
        <taxon>Gunneridae</taxon>
        <taxon>Pentapetalae</taxon>
        <taxon>rosids</taxon>
        <taxon>malvids</taxon>
        <taxon>Malvales</taxon>
        <taxon>Malvaceae</taxon>
        <taxon>Malvoideae</taxon>
        <taxon>Gossypium</taxon>
    </lineage>
</organism>
<evidence type="ECO:0000313" key="2">
    <source>
        <dbReference type="EMBL" id="MBA0571686.1"/>
    </source>
</evidence>